<gene>
    <name evidence="11" type="ORF">ENJ42_05140</name>
</gene>
<evidence type="ECO:0000256" key="5">
    <source>
        <dbReference type="ARBA" id="ARBA00022801"/>
    </source>
</evidence>
<dbReference type="PROSITE" id="PS51885">
    <property type="entry name" value="NEPRILYSIN"/>
    <property type="match status" value="1"/>
</dbReference>
<feature type="domain" description="Peptidase M13 N-terminal" evidence="10">
    <location>
        <begin position="66"/>
        <end position="442"/>
    </location>
</feature>
<dbReference type="PRINTS" id="PR00786">
    <property type="entry name" value="NEPRILYSIN"/>
</dbReference>
<keyword evidence="5" id="KW-0378">Hydrolase</keyword>
<evidence type="ECO:0000256" key="4">
    <source>
        <dbReference type="ARBA" id="ARBA00022723"/>
    </source>
</evidence>
<evidence type="ECO:0000256" key="1">
    <source>
        <dbReference type="ARBA" id="ARBA00001947"/>
    </source>
</evidence>
<evidence type="ECO:0000256" key="3">
    <source>
        <dbReference type="ARBA" id="ARBA00022670"/>
    </source>
</evidence>
<dbReference type="InterPro" id="IPR000718">
    <property type="entry name" value="Peptidase_M13"/>
</dbReference>
<feature type="region of interest" description="Disordered" evidence="8">
    <location>
        <begin position="25"/>
        <end position="49"/>
    </location>
</feature>
<feature type="compositionally biased region" description="Basic and acidic residues" evidence="8">
    <location>
        <begin position="25"/>
        <end position="34"/>
    </location>
</feature>
<dbReference type="GO" id="GO:0046872">
    <property type="term" value="F:metal ion binding"/>
    <property type="evidence" value="ECO:0007669"/>
    <property type="project" value="UniProtKB-KW"/>
</dbReference>
<dbReference type="CDD" id="cd08662">
    <property type="entry name" value="M13"/>
    <property type="match status" value="1"/>
</dbReference>
<dbReference type="InterPro" id="IPR024079">
    <property type="entry name" value="MetalloPept_cat_dom_sf"/>
</dbReference>
<sequence length="698" mass="78167">MTIKRIIVPSVLAISVAMGVGACKDKPASGETGHKSQATTTKTSQNTPELGSFGVALDLMDQSVKPGDDFFKYVNGKWLEKTEIPADKSNYGSFTKLADRSEKQVQKIIQDMAKSKAAPGSNEQKIGDLYAAFMDTDTIEKKGLDPIKADLDYIRSLKDHDAIAAAMGDPAYGLQSPIGGWVWTDAKNPEEYVFYITQSGLGMPNRSYYLDDDDKTKKTRAAYLVFLNKMLGFSGVEDTKARAQAVMDFETEMAKKHWKPEKRRNRDLTYNKMTMKELVDYAPGFDWQSMAKIAGIADQDHFILREKDALKGLAEVFAKTPVNVLQDYMTIHHISGNSAYLPKDIDDASFAFYGTAVRGTEQQRDRWKRAVSFVSGNLGEAIGQVYVQRHFKPSAKAQMDELVENLRSAFKDGIDGLEWMGEETKAQAQDKLAKFYPKIGYPKKWKDYSTMTVDRNDLIGSAKSTNVWQWQDMIGKLGKPIDKEEWGMTPQTVNAYYNPGYNEIVFPAAILQAPFFDPNADPAVNYGGIGAVIGHEMGHGFDDQGAKSDGDGKQRNWWTPEDEAAFKDRTKVLVEQYSAYEPLPGHHINGELTLGENIGDLTGITMAYAAYKKSLGGKEAPVIDGYTGDQRFFLSYGQIWQRKFREDALINRLKTDPHSPGPYRANGIVRNFDAWYDAFDVKPGDKLYLAPEKRVKIW</sequence>
<evidence type="ECO:0000259" key="9">
    <source>
        <dbReference type="Pfam" id="PF01431"/>
    </source>
</evidence>
<accession>A0A7C5QW80</accession>
<feature type="compositionally biased region" description="Polar residues" evidence="8">
    <location>
        <begin position="35"/>
        <end position="49"/>
    </location>
</feature>
<dbReference type="GO" id="GO:0016485">
    <property type="term" value="P:protein processing"/>
    <property type="evidence" value="ECO:0007669"/>
    <property type="project" value="TreeGrafter"/>
</dbReference>
<evidence type="ECO:0000259" key="10">
    <source>
        <dbReference type="Pfam" id="PF05649"/>
    </source>
</evidence>
<dbReference type="Pfam" id="PF01431">
    <property type="entry name" value="Peptidase_M13"/>
    <property type="match status" value="1"/>
</dbReference>
<reference evidence="11" key="1">
    <citation type="journal article" date="2020" name="mSystems">
        <title>Genome- and Community-Level Interaction Insights into Carbon Utilization and Element Cycling Functions of Hydrothermarchaeota in Hydrothermal Sediment.</title>
        <authorList>
            <person name="Zhou Z."/>
            <person name="Liu Y."/>
            <person name="Xu W."/>
            <person name="Pan J."/>
            <person name="Luo Z.H."/>
            <person name="Li M."/>
        </authorList>
    </citation>
    <scope>NUCLEOTIDE SEQUENCE [LARGE SCALE GENOMIC DNA]</scope>
    <source>
        <strain evidence="11">HyVt-485</strain>
    </source>
</reference>
<comment type="cofactor">
    <cofactor evidence="1">
        <name>Zn(2+)</name>
        <dbReference type="ChEBI" id="CHEBI:29105"/>
    </cofactor>
</comment>
<evidence type="ECO:0000256" key="7">
    <source>
        <dbReference type="ARBA" id="ARBA00023049"/>
    </source>
</evidence>
<dbReference type="PANTHER" id="PTHR11733">
    <property type="entry name" value="ZINC METALLOPROTEASE FAMILY M13 NEPRILYSIN-RELATED"/>
    <property type="match status" value="1"/>
</dbReference>
<proteinExistence type="inferred from homology"/>
<dbReference type="GO" id="GO:0004222">
    <property type="term" value="F:metalloendopeptidase activity"/>
    <property type="evidence" value="ECO:0007669"/>
    <property type="project" value="InterPro"/>
</dbReference>
<dbReference type="Pfam" id="PF05649">
    <property type="entry name" value="Peptidase_M13_N"/>
    <property type="match status" value="1"/>
</dbReference>
<dbReference type="InterPro" id="IPR008753">
    <property type="entry name" value="Peptidase_M13_N"/>
</dbReference>
<name>A0A7C5QW80_9PROT</name>
<feature type="domain" description="Peptidase M13 C-terminal" evidence="9">
    <location>
        <begin position="494"/>
        <end position="695"/>
    </location>
</feature>
<evidence type="ECO:0000256" key="8">
    <source>
        <dbReference type="SAM" id="MobiDB-lite"/>
    </source>
</evidence>
<keyword evidence="7" id="KW-0482">Metalloprotease</keyword>
<dbReference type="AlphaFoldDB" id="A0A7C5QW80"/>
<evidence type="ECO:0000313" key="11">
    <source>
        <dbReference type="EMBL" id="HHL42982.1"/>
    </source>
</evidence>
<dbReference type="EMBL" id="DRMJ01000260">
    <property type="protein sequence ID" value="HHL42982.1"/>
    <property type="molecule type" value="Genomic_DNA"/>
</dbReference>
<protein>
    <submittedName>
        <fullName evidence="11">M13 family peptidase</fullName>
    </submittedName>
</protein>
<dbReference type="PROSITE" id="PS51257">
    <property type="entry name" value="PROKAR_LIPOPROTEIN"/>
    <property type="match status" value="1"/>
</dbReference>
<dbReference type="InterPro" id="IPR042089">
    <property type="entry name" value="Peptidase_M13_dom_2"/>
</dbReference>
<comment type="caution">
    <text evidence="11">The sequence shown here is derived from an EMBL/GenBank/DDBJ whole genome shotgun (WGS) entry which is preliminary data.</text>
</comment>
<dbReference type="Proteomes" id="UP000885830">
    <property type="component" value="Unassembled WGS sequence"/>
</dbReference>
<dbReference type="PANTHER" id="PTHR11733:SF167">
    <property type="entry name" value="FI17812P1-RELATED"/>
    <property type="match status" value="1"/>
</dbReference>
<dbReference type="Gene3D" id="3.40.390.10">
    <property type="entry name" value="Collagenase (Catalytic Domain)"/>
    <property type="match status" value="1"/>
</dbReference>
<keyword evidence="6" id="KW-0862">Zinc</keyword>
<comment type="similarity">
    <text evidence="2">Belongs to the peptidase M13 family.</text>
</comment>
<dbReference type="SUPFAM" id="SSF55486">
    <property type="entry name" value="Metalloproteases ('zincins'), catalytic domain"/>
    <property type="match status" value="1"/>
</dbReference>
<dbReference type="Gene3D" id="1.10.1380.10">
    <property type="entry name" value="Neutral endopeptidase , domain2"/>
    <property type="match status" value="1"/>
</dbReference>
<dbReference type="GO" id="GO:0005886">
    <property type="term" value="C:plasma membrane"/>
    <property type="evidence" value="ECO:0007669"/>
    <property type="project" value="TreeGrafter"/>
</dbReference>
<keyword evidence="4" id="KW-0479">Metal-binding</keyword>
<evidence type="ECO:0000256" key="2">
    <source>
        <dbReference type="ARBA" id="ARBA00007357"/>
    </source>
</evidence>
<keyword evidence="3" id="KW-0645">Protease</keyword>
<dbReference type="InterPro" id="IPR018497">
    <property type="entry name" value="Peptidase_M13_C"/>
</dbReference>
<evidence type="ECO:0000256" key="6">
    <source>
        <dbReference type="ARBA" id="ARBA00022833"/>
    </source>
</evidence>
<organism evidence="11">
    <name type="scientific">Hellea balneolensis</name>
    <dbReference type="NCBI Taxonomy" id="287478"/>
    <lineage>
        <taxon>Bacteria</taxon>
        <taxon>Pseudomonadati</taxon>
        <taxon>Pseudomonadota</taxon>
        <taxon>Alphaproteobacteria</taxon>
        <taxon>Maricaulales</taxon>
        <taxon>Robiginitomaculaceae</taxon>
        <taxon>Hellea</taxon>
    </lineage>
</organism>